<reference evidence="8" key="1">
    <citation type="submission" date="2016-10" db="EMBL/GenBank/DDBJ databases">
        <authorList>
            <person name="Varghese N."/>
            <person name="Submissions S."/>
        </authorList>
    </citation>
    <scope>NUCLEOTIDE SEQUENCE [LARGE SCALE GENOMIC DNA]</scope>
    <source>
        <strain evidence="8">DSM 17465</strain>
    </source>
</reference>
<keyword evidence="8" id="KW-1185">Reference proteome</keyword>
<protein>
    <submittedName>
        <fullName evidence="7">Acetyltransferase (GNAT) domain-containing protein</fullName>
    </submittedName>
</protein>
<dbReference type="InterPro" id="IPR016181">
    <property type="entry name" value="Acyl_CoA_acyltransferase"/>
</dbReference>
<keyword evidence="3 7" id="KW-0808">Transferase</keyword>
<proteinExistence type="predicted"/>
<evidence type="ECO:0000256" key="4">
    <source>
        <dbReference type="ARBA" id="ARBA00023315"/>
    </source>
</evidence>
<gene>
    <name evidence="7" type="ORF">SAMN05444141_103392</name>
</gene>
<dbReference type="AlphaFoldDB" id="A0A1I7AV86"/>
<sequence>MRPPEIFGRSHDTSQFDCGVNSMNLWLQQRALKWQRSNGSRVFVIADDESNVIAYYSLAAGQVQRQIAPKTIARNTPNPLPVIVLGRLAIDVDWKGNGIATDLLLDAFDRVYEVSKSVGVTAVVVHALSEDVVPFYEKFGFFKSIDSNSSLTLFKPLKSIEQEIERQPTDN</sequence>
<organism evidence="7 8">
    <name type="scientific">Pseudovibrio denitrificans</name>
    <dbReference type="NCBI Taxonomy" id="258256"/>
    <lineage>
        <taxon>Bacteria</taxon>
        <taxon>Pseudomonadati</taxon>
        <taxon>Pseudomonadota</taxon>
        <taxon>Alphaproteobacteria</taxon>
        <taxon>Hyphomicrobiales</taxon>
        <taxon>Stappiaceae</taxon>
        <taxon>Pseudovibrio</taxon>
    </lineage>
</organism>
<evidence type="ECO:0000256" key="2">
    <source>
        <dbReference type="ARBA" id="ARBA00022649"/>
    </source>
</evidence>
<dbReference type="Gene3D" id="3.40.630.30">
    <property type="match status" value="1"/>
</dbReference>
<accession>A0A1I7AV86</accession>
<dbReference type="PANTHER" id="PTHR36449">
    <property type="entry name" value="ACETYLTRANSFERASE-RELATED"/>
    <property type="match status" value="1"/>
</dbReference>
<dbReference type="SUPFAM" id="SSF55729">
    <property type="entry name" value="Acyl-CoA N-acyltransferases (Nat)"/>
    <property type="match status" value="1"/>
</dbReference>
<keyword evidence="1" id="KW-0678">Repressor</keyword>
<evidence type="ECO:0000256" key="3">
    <source>
        <dbReference type="ARBA" id="ARBA00022679"/>
    </source>
</evidence>
<dbReference type="Pfam" id="PF13673">
    <property type="entry name" value="Acetyltransf_10"/>
    <property type="match status" value="1"/>
</dbReference>
<evidence type="ECO:0000256" key="5">
    <source>
        <dbReference type="ARBA" id="ARBA00049880"/>
    </source>
</evidence>
<dbReference type="Proteomes" id="UP000183371">
    <property type="component" value="Unassembled WGS sequence"/>
</dbReference>
<keyword evidence="4" id="KW-0012">Acyltransferase</keyword>
<evidence type="ECO:0000256" key="1">
    <source>
        <dbReference type="ARBA" id="ARBA00022491"/>
    </source>
</evidence>
<dbReference type="InterPro" id="IPR000182">
    <property type="entry name" value="GNAT_dom"/>
</dbReference>
<feature type="domain" description="N-acetyltransferase" evidence="6">
    <location>
        <begin position="84"/>
        <end position="144"/>
    </location>
</feature>
<evidence type="ECO:0000313" key="8">
    <source>
        <dbReference type="Proteomes" id="UP000183371"/>
    </source>
</evidence>
<dbReference type="PANTHER" id="PTHR36449:SF1">
    <property type="entry name" value="ACETYLTRANSFERASE"/>
    <property type="match status" value="1"/>
</dbReference>
<evidence type="ECO:0000259" key="6">
    <source>
        <dbReference type="Pfam" id="PF13673"/>
    </source>
</evidence>
<dbReference type="EMBL" id="FPBD01000003">
    <property type="protein sequence ID" value="SFT78818.1"/>
    <property type="molecule type" value="Genomic_DNA"/>
</dbReference>
<keyword evidence="2" id="KW-1277">Toxin-antitoxin system</keyword>
<comment type="catalytic activity">
    <reaction evidence="5">
        <text>glycyl-tRNA(Gly) + acetyl-CoA = N-acetylglycyl-tRNA(Gly) + CoA + H(+)</text>
        <dbReference type="Rhea" id="RHEA:81867"/>
        <dbReference type="Rhea" id="RHEA-COMP:9683"/>
        <dbReference type="Rhea" id="RHEA-COMP:19766"/>
        <dbReference type="ChEBI" id="CHEBI:15378"/>
        <dbReference type="ChEBI" id="CHEBI:57287"/>
        <dbReference type="ChEBI" id="CHEBI:57288"/>
        <dbReference type="ChEBI" id="CHEBI:78522"/>
        <dbReference type="ChEBI" id="CHEBI:232036"/>
    </reaction>
</comment>
<dbReference type="GO" id="GO:0016747">
    <property type="term" value="F:acyltransferase activity, transferring groups other than amino-acyl groups"/>
    <property type="evidence" value="ECO:0007669"/>
    <property type="project" value="InterPro"/>
</dbReference>
<name>A0A1I7AV86_9HYPH</name>
<evidence type="ECO:0000313" key="7">
    <source>
        <dbReference type="EMBL" id="SFT78818.1"/>
    </source>
</evidence>